<name>A0A9P6PQG8_9FUNG</name>
<dbReference type="AlphaFoldDB" id="A0A9P6PQG8"/>
<evidence type="ECO:0000313" key="2">
    <source>
        <dbReference type="Proteomes" id="UP000807716"/>
    </source>
</evidence>
<proteinExistence type="predicted"/>
<dbReference type="Proteomes" id="UP000807716">
    <property type="component" value="Unassembled WGS sequence"/>
</dbReference>
<accession>A0A9P6PQG8</accession>
<reference evidence="1" key="1">
    <citation type="journal article" date="2020" name="Fungal Divers.">
        <title>Resolving the Mortierellaceae phylogeny through synthesis of multi-gene phylogenetics and phylogenomics.</title>
        <authorList>
            <person name="Vandepol N."/>
            <person name="Liber J."/>
            <person name="Desiro A."/>
            <person name="Na H."/>
            <person name="Kennedy M."/>
            <person name="Barry K."/>
            <person name="Grigoriev I.V."/>
            <person name="Miller A.N."/>
            <person name="O'Donnell K."/>
            <person name="Stajich J.E."/>
            <person name="Bonito G."/>
        </authorList>
    </citation>
    <scope>NUCLEOTIDE SEQUENCE</scope>
    <source>
        <strain evidence="1">BC1065</strain>
    </source>
</reference>
<evidence type="ECO:0000313" key="1">
    <source>
        <dbReference type="EMBL" id="KAG0251881.1"/>
    </source>
</evidence>
<organism evidence="1 2">
    <name type="scientific">Actinomortierella ambigua</name>
    <dbReference type="NCBI Taxonomy" id="1343610"/>
    <lineage>
        <taxon>Eukaryota</taxon>
        <taxon>Fungi</taxon>
        <taxon>Fungi incertae sedis</taxon>
        <taxon>Mucoromycota</taxon>
        <taxon>Mortierellomycotina</taxon>
        <taxon>Mortierellomycetes</taxon>
        <taxon>Mortierellales</taxon>
        <taxon>Mortierellaceae</taxon>
        <taxon>Actinomortierella</taxon>
    </lineage>
</organism>
<protein>
    <submittedName>
        <fullName evidence="1">Uncharacterized protein</fullName>
    </submittedName>
</protein>
<dbReference type="EMBL" id="JAAAJB010000710">
    <property type="protein sequence ID" value="KAG0251881.1"/>
    <property type="molecule type" value="Genomic_DNA"/>
</dbReference>
<dbReference type="OrthoDB" id="2424341at2759"/>
<comment type="caution">
    <text evidence="1">The sequence shown here is derived from an EMBL/GenBank/DDBJ whole genome shotgun (WGS) entry which is preliminary data.</text>
</comment>
<keyword evidence="2" id="KW-1185">Reference proteome</keyword>
<sequence length="70" mass="8308">MHLRERRTITSVFSLQVFAVHELRFQARLFIWIEIGIGYLPRDKNDTCCLIRCMELLNTIKSQMDAIPVR</sequence>
<gene>
    <name evidence="1" type="ORF">DFQ27_008475</name>
</gene>